<feature type="domain" description="C17orf113 probable zinc finger" evidence="3">
    <location>
        <begin position="220"/>
        <end position="276"/>
    </location>
</feature>
<dbReference type="Pfam" id="PF14291">
    <property type="entry name" value="DUF4371"/>
    <property type="match status" value="1"/>
</dbReference>
<evidence type="ECO:0000259" key="2">
    <source>
        <dbReference type="Pfam" id="PF14291"/>
    </source>
</evidence>
<gene>
    <name evidence="4" type="ORF">FWK35_00038050</name>
</gene>
<sequence>KKEANERNLKHIIAQDKKQLKLNFIQSGQSNSRLVAIDVNDKGLNDDLKHMESTNMDIKIQPFSTLIVSSTSKNTRKENCTITQSKTPFISTRNYDAESSADFKSQEFMDDTIGQTTNNLDLNESSQLSLDPSTSGNSMNSKDCELFNDNSLDNSDFSVDQLPYESTHFRALSHDSKLAEKLNFMLSHPIQPQYAELPFNAFKVYYRQLSDTDKTRVPRKWLSFDKEEKKIYCSVCMAFSPTKDSIFVQGVKTLAKHIYKQIQVHENSTVHNEAVYAYMQAKKTKDISALININQRDVHLMQVSERRLFLSRIIEGILYIGRQSIAYRSHKGEQAYTLDDRSINHGNFLELLISWSKFDPLLQKQLEDTIKKSKHRNLVTSGRGRGSLITFISKTTINTIINIISSFIQLNIGKEAREAVFFSLLVDSSQDVSVTDQLAICIRYVVGYEIKERLIKFVPVDSSKAVDLYATIKNALEIVGLSLTNIISQAYDGAANLSGIHRGLQALIKKD</sequence>
<evidence type="ECO:0000259" key="3">
    <source>
        <dbReference type="Pfam" id="PF25431"/>
    </source>
</evidence>
<feature type="non-terminal residue" evidence="4">
    <location>
        <position position="1"/>
    </location>
</feature>
<reference evidence="4 5" key="1">
    <citation type="submission" date="2019-08" db="EMBL/GenBank/DDBJ databases">
        <title>Whole genome of Aphis craccivora.</title>
        <authorList>
            <person name="Voronova N.V."/>
            <person name="Shulinski R.S."/>
            <person name="Bandarenka Y.V."/>
            <person name="Zhorov D.G."/>
            <person name="Warner D."/>
        </authorList>
    </citation>
    <scope>NUCLEOTIDE SEQUENCE [LARGE SCALE GENOMIC DNA]</scope>
    <source>
        <strain evidence="4">180601</strain>
        <tissue evidence="4">Whole Body</tissue>
    </source>
</reference>
<organism evidence="4 5">
    <name type="scientific">Aphis craccivora</name>
    <name type="common">Cowpea aphid</name>
    <dbReference type="NCBI Taxonomy" id="307492"/>
    <lineage>
        <taxon>Eukaryota</taxon>
        <taxon>Metazoa</taxon>
        <taxon>Ecdysozoa</taxon>
        <taxon>Arthropoda</taxon>
        <taxon>Hexapoda</taxon>
        <taxon>Insecta</taxon>
        <taxon>Pterygota</taxon>
        <taxon>Neoptera</taxon>
        <taxon>Paraneoptera</taxon>
        <taxon>Hemiptera</taxon>
        <taxon>Sternorrhyncha</taxon>
        <taxon>Aphidomorpha</taxon>
        <taxon>Aphidoidea</taxon>
        <taxon>Aphididae</taxon>
        <taxon>Aphidini</taxon>
        <taxon>Aphis</taxon>
        <taxon>Aphis</taxon>
    </lineage>
</organism>
<evidence type="ECO:0000256" key="1">
    <source>
        <dbReference type="SAM" id="MobiDB-lite"/>
    </source>
</evidence>
<feature type="non-terminal residue" evidence="4">
    <location>
        <position position="511"/>
    </location>
</feature>
<dbReference type="InterPro" id="IPR057456">
    <property type="entry name" value="Znf_C17orf113"/>
</dbReference>
<dbReference type="AlphaFoldDB" id="A0A6G0VJ32"/>
<dbReference type="OrthoDB" id="6603688at2759"/>
<proteinExistence type="predicted"/>
<evidence type="ECO:0000313" key="4">
    <source>
        <dbReference type="EMBL" id="KAF0689559.1"/>
    </source>
</evidence>
<dbReference type="InterPro" id="IPR025398">
    <property type="entry name" value="DUF4371"/>
</dbReference>
<dbReference type="Proteomes" id="UP000478052">
    <property type="component" value="Unassembled WGS sequence"/>
</dbReference>
<keyword evidence="5" id="KW-1185">Reference proteome</keyword>
<evidence type="ECO:0000313" key="5">
    <source>
        <dbReference type="Proteomes" id="UP000478052"/>
    </source>
</evidence>
<dbReference type="PANTHER" id="PTHR45749">
    <property type="match status" value="1"/>
</dbReference>
<comment type="caution">
    <text evidence="4">The sequence shown here is derived from an EMBL/GenBank/DDBJ whole genome shotgun (WGS) entry which is preliminary data.</text>
</comment>
<dbReference type="PANTHER" id="PTHR45749:SF21">
    <property type="entry name" value="DUF4371 DOMAIN-CONTAINING PROTEIN"/>
    <property type="match status" value="1"/>
</dbReference>
<feature type="region of interest" description="Disordered" evidence="1">
    <location>
        <begin position="117"/>
        <end position="137"/>
    </location>
</feature>
<accession>A0A6G0VJ32</accession>
<name>A0A6G0VJ32_APHCR</name>
<feature type="domain" description="DUF4371" evidence="2">
    <location>
        <begin position="304"/>
        <end position="501"/>
    </location>
</feature>
<dbReference type="EMBL" id="VUJU01016300">
    <property type="protein sequence ID" value="KAF0689559.1"/>
    <property type="molecule type" value="Genomic_DNA"/>
</dbReference>
<protein>
    <submittedName>
        <fullName evidence="4">Zinc finger MYM-type protein 1-like</fullName>
    </submittedName>
</protein>
<dbReference type="Pfam" id="PF25431">
    <property type="entry name" value="zf-C17orf113"/>
    <property type="match status" value="1"/>
</dbReference>